<feature type="domain" description="SNTX MACPF/CDC-like" evidence="1">
    <location>
        <begin position="13"/>
        <end position="174"/>
    </location>
</feature>
<evidence type="ECO:0000313" key="2">
    <source>
        <dbReference type="EMBL" id="CAD7659842.1"/>
    </source>
</evidence>
<name>A0A7R9MH51_9ACAR</name>
<evidence type="ECO:0000259" key="1">
    <source>
        <dbReference type="Pfam" id="PF24674"/>
    </source>
</evidence>
<dbReference type="InterPro" id="IPR056072">
    <property type="entry name" value="SNTX_MACPF/CDC-like_dom"/>
</dbReference>
<dbReference type="AlphaFoldDB" id="A0A7R9MH51"/>
<dbReference type="EMBL" id="OC933286">
    <property type="protein sequence ID" value="CAD7659842.1"/>
    <property type="molecule type" value="Genomic_DNA"/>
</dbReference>
<reference evidence="2" key="1">
    <citation type="submission" date="2020-11" db="EMBL/GenBank/DDBJ databases">
        <authorList>
            <person name="Tran Van P."/>
        </authorList>
    </citation>
    <scope>NUCLEOTIDE SEQUENCE</scope>
</reference>
<dbReference type="OrthoDB" id="10015728at2759"/>
<protein>
    <recommendedName>
        <fullName evidence="1">SNTX MACPF/CDC-like domain-containing protein</fullName>
    </recommendedName>
</protein>
<dbReference type="PANTHER" id="PTHR31594:SF14">
    <property type="entry name" value="FIBRONECTIN TYPE-III DOMAIN-CONTAINING PROTEIN"/>
    <property type="match status" value="1"/>
</dbReference>
<dbReference type="EMBL" id="CAJPVJ010018461">
    <property type="protein sequence ID" value="CAG2176980.1"/>
    <property type="molecule type" value="Genomic_DNA"/>
</dbReference>
<keyword evidence="3" id="KW-1185">Reference proteome</keyword>
<gene>
    <name evidence="2" type="ORF">ONB1V03_LOCUS16413</name>
</gene>
<dbReference type="Pfam" id="PF24674">
    <property type="entry name" value="MACPF_SNTX"/>
    <property type="match status" value="1"/>
</dbReference>
<dbReference type="PANTHER" id="PTHR31594">
    <property type="entry name" value="AIG1-TYPE G DOMAIN-CONTAINING PROTEIN"/>
    <property type="match status" value="1"/>
</dbReference>
<organism evidence="2">
    <name type="scientific">Oppiella nova</name>
    <dbReference type="NCBI Taxonomy" id="334625"/>
    <lineage>
        <taxon>Eukaryota</taxon>
        <taxon>Metazoa</taxon>
        <taxon>Ecdysozoa</taxon>
        <taxon>Arthropoda</taxon>
        <taxon>Chelicerata</taxon>
        <taxon>Arachnida</taxon>
        <taxon>Acari</taxon>
        <taxon>Acariformes</taxon>
        <taxon>Sarcoptiformes</taxon>
        <taxon>Oribatida</taxon>
        <taxon>Brachypylina</taxon>
        <taxon>Oppioidea</taxon>
        <taxon>Oppiidae</taxon>
        <taxon>Oppiella</taxon>
    </lineage>
</organism>
<dbReference type="Proteomes" id="UP000728032">
    <property type="component" value="Unassembled WGS sequence"/>
</dbReference>
<dbReference type="InterPro" id="IPR052090">
    <property type="entry name" value="Cytolytic_pore-forming_toxin"/>
</dbReference>
<evidence type="ECO:0000313" key="3">
    <source>
        <dbReference type="Proteomes" id="UP000728032"/>
    </source>
</evidence>
<proteinExistence type="predicted"/>
<sequence length="184" mass="20480">MVFAVKWGNSGPIVVSAVGRVAQLGELYDSREDKFMAISVFNKKLPNTSIISTDNGESKMKVAMLNTYKDKFHTLDITAELKLSILFGLIKLEGSGKFFNDKKQSYRSAKASLIHSMTTCYDQIIIHNTELKPMIDFDVLEQIDATHVVVGIQWGGNVFISVEDTNSDEQDNTKVKGNLRAKGK</sequence>
<accession>A0A7R9MH51</accession>